<dbReference type="GO" id="GO:0003968">
    <property type="term" value="F:RNA-directed RNA polymerase activity"/>
    <property type="evidence" value="ECO:0007669"/>
    <property type="project" value="UniProtKB-KW"/>
</dbReference>
<dbReference type="SUPFAM" id="SSF54928">
    <property type="entry name" value="RNA-binding domain, RBD"/>
    <property type="match status" value="1"/>
</dbReference>
<dbReference type="PROSITE" id="PS50102">
    <property type="entry name" value="RRM"/>
    <property type="match status" value="1"/>
</dbReference>
<dbReference type="Gene3D" id="3.30.70.330">
    <property type="match status" value="1"/>
</dbReference>
<reference evidence="3" key="2">
    <citation type="submission" date="2020-07" db="EMBL/GenBank/DDBJ databases">
        <authorList>
            <person name="Vera ALvarez R."/>
            <person name="Arias-Moreno D.M."/>
            <person name="Jimenez-Jacinto V."/>
            <person name="Jimenez-Bremont J.F."/>
            <person name="Swaminathan K."/>
            <person name="Moose S.P."/>
            <person name="Guerrero-Gonzalez M.L."/>
            <person name="Marino-Ramirez L."/>
            <person name="Landsman D."/>
            <person name="Rodriguez-Kessler M."/>
            <person name="Delgado-Sanchez P."/>
        </authorList>
    </citation>
    <scope>NUCLEOTIDE SEQUENCE</scope>
    <source>
        <tissue evidence="3">Cladode</tissue>
    </source>
</reference>
<proteinExistence type="predicted"/>
<dbReference type="InterPro" id="IPR057590">
    <property type="entry name" value="PH_RDR1/2-like"/>
</dbReference>
<evidence type="ECO:0000259" key="2">
    <source>
        <dbReference type="PROSITE" id="PS50102"/>
    </source>
</evidence>
<dbReference type="Pfam" id="PF26250">
    <property type="entry name" value="RRM_RdRP1_2"/>
    <property type="match status" value="1"/>
</dbReference>
<dbReference type="InterPro" id="IPR012677">
    <property type="entry name" value="Nucleotide-bd_a/b_plait_sf"/>
</dbReference>
<evidence type="ECO:0000256" key="1">
    <source>
        <dbReference type="PROSITE-ProRule" id="PRU00176"/>
    </source>
</evidence>
<keyword evidence="3" id="KW-0808">Transferase</keyword>
<dbReference type="GO" id="GO:0003723">
    <property type="term" value="F:RNA binding"/>
    <property type="evidence" value="ECO:0007669"/>
    <property type="project" value="UniProtKB-UniRule"/>
</dbReference>
<dbReference type="InterPro" id="IPR058763">
    <property type="entry name" value="RRM_RDR1/2-like"/>
</dbReference>
<organism evidence="3">
    <name type="scientific">Opuntia streptacantha</name>
    <name type="common">Prickly pear cactus</name>
    <name type="synonym">Opuntia cardona</name>
    <dbReference type="NCBI Taxonomy" id="393608"/>
    <lineage>
        <taxon>Eukaryota</taxon>
        <taxon>Viridiplantae</taxon>
        <taxon>Streptophyta</taxon>
        <taxon>Embryophyta</taxon>
        <taxon>Tracheophyta</taxon>
        <taxon>Spermatophyta</taxon>
        <taxon>Magnoliopsida</taxon>
        <taxon>eudicotyledons</taxon>
        <taxon>Gunneridae</taxon>
        <taxon>Pentapetalae</taxon>
        <taxon>Caryophyllales</taxon>
        <taxon>Cactineae</taxon>
        <taxon>Cactaceae</taxon>
        <taxon>Opuntioideae</taxon>
        <taxon>Opuntia</taxon>
    </lineage>
</organism>
<sequence length="184" mass="20953">MAIDRPTSGKERPTVKVSNIPFTSIAQDLFEFFESTIGKGTVFAIEIFTERKNWKSRGHGRVQFETLEAKSKASQLGAQNKLIFKGCHLSLSSSYEDVVVRPIEPKHRASYGSVYVGFMEDEELMRVVETWDDVRVWVMPERSCVELQLVYDGKCYKLEVQFDDVFEAFGCFFSGTDPAVLLKV</sequence>
<dbReference type="AlphaFoldDB" id="A0A7C9DYG8"/>
<name>A0A7C9DYG8_OPUST</name>
<dbReference type="EC" id="2.7.7.48" evidence="3"/>
<dbReference type="InterPro" id="IPR000504">
    <property type="entry name" value="RRM_dom"/>
</dbReference>
<dbReference type="InterPro" id="IPR035979">
    <property type="entry name" value="RBD_domain_sf"/>
</dbReference>
<dbReference type="Pfam" id="PF24823">
    <property type="entry name" value="PH_RDR2"/>
    <property type="match status" value="1"/>
</dbReference>
<keyword evidence="3" id="KW-0696">RNA-directed RNA polymerase</keyword>
<evidence type="ECO:0000313" key="3">
    <source>
        <dbReference type="EMBL" id="MBA4651763.1"/>
    </source>
</evidence>
<dbReference type="EMBL" id="GISG01171508">
    <property type="protein sequence ID" value="MBA4651763.1"/>
    <property type="molecule type" value="Transcribed_RNA"/>
</dbReference>
<keyword evidence="1" id="KW-0694">RNA-binding</keyword>
<feature type="domain" description="RRM" evidence="2">
    <location>
        <begin position="13"/>
        <end position="96"/>
    </location>
</feature>
<protein>
    <submittedName>
        <fullName evidence="3">RNA-directed RNA polymerase</fullName>
        <ecNumber evidence="3">2.7.7.48</ecNumber>
    </submittedName>
</protein>
<reference evidence="3" key="1">
    <citation type="journal article" date="2013" name="J. Plant Res.">
        <title>Effect of fungi and light on seed germination of three Opuntia species from semiarid lands of central Mexico.</title>
        <authorList>
            <person name="Delgado-Sanchez P."/>
            <person name="Jimenez-Bremont J.F."/>
            <person name="Guerrero-Gonzalez Mde L."/>
            <person name="Flores J."/>
        </authorList>
    </citation>
    <scope>NUCLEOTIDE SEQUENCE</scope>
    <source>
        <tissue evidence="3">Cladode</tissue>
    </source>
</reference>
<accession>A0A7C9DYG8</accession>
<keyword evidence="3" id="KW-0548">Nucleotidyltransferase</keyword>